<organism evidence="11 12">
    <name type="scientific">Pseudogymnoascus verrucosus</name>
    <dbReference type="NCBI Taxonomy" id="342668"/>
    <lineage>
        <taxon>Eukaryota</taxon>
        <taxon>Fungi</taxon>
        <taxon>Dikarya</taxon>
        <taxon>Ascomycota</taxon>
        <taxon>Pezizomycotina</taxon>
        <taxon>Leotiomycetes</taxon>
        <taxon>Thelebolales</taxon>
        <taxon>Thelebolaceae</taxon>
        <taxon>Pseudogymnoascus</taxon>
    </lineage>
</organism>
<evidence type="ECO:0000256" key="7">
    <source>
        <dbReference type="ARBA" id="ARBA00022801"/>
    </source>
</evidence>
<evidence type="ECO:0000256" key="6">
    <source>
        <dbReference type="ARBA" id="ARBA00022490"/>
    </source>
</evidence>
<comment type="similarity">
    <text evidence="3">In the central section; belongs to the inositol 1,4,5-trisphosphate 5-phosphatase family.</text>
</comment>
<keyword evidence="6" id="KW-0963">Cytoplasm</keyword>
<sequence length="1200" mass="133177">MSIRVLVRDYPNRAIALVTESHALIFRYITSANDAVNNGSHTSLSSRPSVDTQSAPRCMAEFSRLGLVDLADYRTLSPRPVYGTLGLITVENDVFICIVTGASKVANVRPNETVERIYAVQFYCLSSTKYDDVVSDGTNLNGYDRNEEDDYSYGHNLSQRDTPIEHPCVDLTKMLSNGSFYYSTDFDLTNRLQDRSAESTAFDIDNLDESFLWNSYMIGPLVKFRSELLEHERAELDASRILTSAIRGFVLTMTLPNSSAPIRTPNSGLPSLLTLISRLSCKRAGTRFNSRGIDDDGNVANFVETETIYWSPAGVCFSYAQTRGSVPIFWEQQPGLLPGKQNITLTRSKEGTQPAFDRHFEGLENSYSSVHVINLLSESKPGEADLTQRYKYGVRHCSVNNRAADHQLLKETEFDFHAETKGPGGFEAASIISHLIKKDADAFAYYLSEDLEDALDSDPSGEKPQRRSIVVLQQEGVFRTNCLDCLDRTNLIQTIISKMAVESFLGQRRERATSDFWMRHSSLWADNGDALSKIYAGTGALKTSFTRHGKMSLAGAIADARKSATRLYINNFADKGRQNTIDVLLGRLVGQRPVYLYDPINEYVNSELARRLPEYSSTQVVNIWVGTYNVNGRSDGINEDLSAWLFPDGNSGHQPEMVVVGFQEIVELSPQQIMNSDPTRKKGWEAAVKKHLNDHMEAAGSEDRYVRLRSGQLVGAALCIYVKSSVLHLVKHVEGSTKKTGLSGMAGNKGAVAIRMEYANTSICFVTAHLAAGFANYDERNKDFHTIHQGLKFQRNRVIDDHDTVIWLGDFNYRIGMSHDRVTALVKSQDLSSLYDNDQLNIQMMAGLAFPHYSESMITFMPTYKFDVGTNVYDTSEKARIPAWTDRILRKGSNIRQTAYHSADLRYSDHRPVFATFECTVTIIDESRRAALSRQTFARRRAADSTPRPLSVGGARTEAESSDEDTPYDAVEPGLPPASSDRKKWWIDSGHPARSALVPPQQGMLPNPGRPSNPWKETEEEEWVHVERHPARELSVRSQVAAPRKPLPPPYPATETRPPPTPARPQPEVQRPGSSAQEMGERRGSSASSRRAAPPVARKPAHLALSNADSPSSPPLSRTRSMGGGGREFEAPPRRTTGLESQGRSPLPPPPRRGVAVGGMDGSEADEKPRMPPRPAAGVDLLGGGGEEMEGWGVLEPRRR</sequence>
<dbReference type="PANTHER" id="PTHR11200:SF257">
    <property type="entry name" value="PHOSPHOINOSITIDE 5-PHOSPHATASE"/>
    <property type="match status" value="1"/>
</dbReference>
<feature type="compositionally biased region" description="Low complexity" evidence="9">
    <location>
        <begin position="1191"/>
        <end position="1200"/>
    </location>
</feature>
<dbReference type="GO" id="GO:0046856">
    <property type="term" value="P:phosphatidylinositol dephosphorylation"/>
    <property type="evidence" value="ECO:0007669"/>
    <property type="project" value="InterPro"/>
</dbReference>
<dbReference type="Gene3D" id="3.60.10.10">
    <property type="entry name" value="Endonuclease/exonuclease/phosphatase"/>
    <property type="match status" value="1"/>
</dbReference>
<dbReference type="EMBL" id="KV460254">
    <property type="protein sequence ID" value="OBT93428.1"/>
    <property type="molecule type" value="Genomic_DNA"/>
</dbReference>
<dbReference type="GO" id="GO:0005737">
    <property type="term" value="C:cytoplasm"/>
    <property type="evidence" value="ECO:0007669"/>
    <property type="project" value="UniProtKB-SubCell"/>
</dbReference>
<evidence type="ECO:0000256" key="8">
    <source>
        <dbReference type="ARBA" id="ARBA00022927"/>
    </source>
</evidence>
<keyword evidence="7" id="KW-0378">Hydrolase</keyword>
<dbReference type="GeneID" id="28842166"/>
<feature type="compositionally biased region" description="Pro residues" evidence="9">
    <location>
        <begin position="1045"/>
        <end position="1065"/>
    </location>
</feature>
<dbReference type="SMART" id="SM00128">
    <property type="entry name" value="IPPc"/>
    <property type="match status" value="1"/>
</dbReference>
<dbReference type="RefSeq" id="XP_018127161.1">
    <property type="nucleotide sequence ID" value="XM_018278199.2"/>
</dbReference>
<dbReference type="STRING" id="342668.A0A1B8GC57"/>
<evidence type="ECO:0000259" key="10">
    <source>
        <dbReference type="PROSITE" id="PS50275"/>
    </source>
</evidence>
<evidence type="ECO:0000256" key="9">
    <source>
        <dbReference type="SAM" id="MobiDB-lite"/>
    </source>
</evidence>
<dbReference type="InterPro" id="IPR002013">
    <property type="entry name" value="SAC_dom"/>
</dbReference>
<keyword evidence="12" id="KW-1185">Reference proteome</keyword>
<dbReference type="EC" id="3.1.3.36" evidence="4"/>
<dbReference type="Proteomes" id="UP000091956">
    <property type="component" value="Unassembled WGS sequence"/>
</dbReference>
<dbReference type="InterPro" id="IPR046985">
    <property type="entry name" value="IP5"/>
</dbReference>
<keyword evidence="5" id="KW-0813">Transport</keyword>
<reference evidence="12" key="2">
    <citation type="journal article" date="2018" name="Nat. Commun.">
        <title>Extreme sensitivity to ultraviolet light in the fungal pathogen causing white-nose syndrome of bats.</title>
        <authorList>
            <person name="Palmer J.M."/>
            <person name="Drees K.P."/>
            <person name="Foster J.T."/>
            <person name="Lindner D.L."/>
        </authorList>
    </citation>
    <scope>NUCLEOTIDE SEQUENCE [LARGE SCALE GENOMIC DNA]</scope>
    <source>
        <strain evidence="12">UAMH 10579</strain>
    </source>
</reference>
<accession>A0A1B8GC57</accession>
<dbReference type="AlphaFoldDB" id="A0A1B8GC57"/>
<feature type="compositionally biased region" description="Basic and acidic residues" evidence="9">
    <location>
        <begin position="1023"/>
        <end position="1035"/>
    </location>
</feature>
<name>A0A1B8GC57_9PEZI</name>
<dbReference type="PROSITE" id="PS50275">
    <property type="entry name" value="SAC"/>
    <property type="match status" value="1"/>
</dbReference>
<dbReference type="FunFam" id="3.60.10.10:FF:000029">
    <property type="entry name" value="Inositol polyphosphate 5-phosphatase"/>
    <property type="match status" value="1"/>
</dbReference>
<comment type="subcellular location">
    <subcellularLocation>
        <location evidence="1">Cytoplasm</location>
    </subcellularLocation>
</comment>
<feature type="region of interest" description="Disordered" evidence="9">
    <location>
        <begin position="934"/>
        <end position="1200"/>
    </location>
</feature>
<dbReference type="PANTHER" id="PTHR11200">
    <property type="entry name" value="INOSITOL 5-PHOSPHATASE"/>
    <property type="match status" value="1"/>
</dbReference>
<evidence type="ECO:0000313" key="12">
    <source>
        <dbReference type="Proteomes" id="UP000091956"/>
    </source>
</evidence>
<dbReference type="GO" id="GO:0016020">
    <property type="term" value="C:membrane"/>
    <property type="evidence" value="ECO:0007669"/>
    <property type="project" value="TreeGrafter"/>
</dbReference>
<dbReference type="GO" id="GO:0004439">
    <property type="term" value="F:phosphatidylinositol-4,5-bisphosphate 5-phosphatase activity"/>
    <property type="evidence" value="ECO:0007669"/>
    <property type="project" value="UniProtKB-EC"/>
</dbReference>
<dbReference type="OrthoDB" id="405996at2759"/>
<dbReference type="Pfam" id="PF22669">
    <property type="entry name" value="Exo_endo_phos2"/>
    <property type="match status" value="1"/>
</dbReference>
<comment type="similarity">
    <text evidence="2">Belongs to the synaptojanin family.</text>
</comment>
<protein>
    <recommendedName>
        <fullName evidence="4">phosphoinositide 5-phosphatase</fullName>
        <ecNumber evidence="4">3.1.3.36</ecNumber>
    </recommendedName>
</protein>
<dbReference type="Pfam" id="PF02383">
    <property type="entry name" value="Syja_N"/>
    <property type="match status" value="1"/>
</dbReference>
<gene>
    <name evidence="11" type="primary">INP52</name>
    <name evidence="11" type="ORF">VE01_08780</name>
</gene>
<feature type="domain" description="SAC" evidence="10">
    <location>
        <begin position="171"/>
        <end position="537"/>
    </location>
</feature>
<dbReference type="GO" id="GO:0043813">
    <property type="term" value="F:phosphatidylinositol-3,5-bisphosphate 5-phosphatase activity"/>
    <property type="evidence" value="ECO:0007669"/>
    <property type="project" value="TreeGrafter"/>
</dbReference>
<dbReference type="InterPro" id="IPR000300">
    <property type="entry name" value="IPPc"/>
</dbReference>
<feature type="compositionally biased region" description="Low complexity" evidence="9">
    <location>
        <begin position="1085"/>
        <end position="1098"/>
    </location>
</feature>
<evidence type="ECO:0000313" key="11">
    <source>
        <dbReference type="EMBL" id="OBT93428.1"/>
    </source>
</evidence>
<evidence type="ECO:0000256" key="4">
    <source>
        <dbReference type="ARBA" id="ARBA00013044"/>
    </source>
</evidence>
<proteinExistence type="inferred from homology"/>
<dbReference type="GO" id="GO:0015031">
    <property type="term" value="P:protein transport"/>
    <property type="evidence" value="ECO:0007669"/>
    <property type="project" value="UniProtKB-KW"/>
</dbReference>
<evidence type="ECO:0000256" key="1">
    <source>
        <dbReference type="ARBA" id="ARBA00004496"/>
    </source>
</evidence>
<evidence type="ECO:0000256" key="2">
    <source>
        <dbReference type="ARBA" id="ARBA00008943"/>
    </source>
</evidence>
<dbReference type="SUPFAM" id="SSF56219">
    <property type="entry name" value="DNase I-like"/>
    <property type="match status" value="1"/>
</dbReference>
<keyword evidence="8" id="KW-0653">Protein transport</keyword>
<reference evidence="11 12" key="1">
    <citation type="submission" date="2016-03" db="EMBL/GenBank/DDBJ databases">
        <title>Comparative genomics of Pseudogymnoascus destructans, the fungus causing white-nose syndrome of bats.</title>
        <authorList>
            <person name="Palmer J.M."/>
            <person name="Drees K.P."/>
            <person name="Foster J.T."/>
            <person name="Lindner D.L."/>
        </authorList>
    </citation>
    <scope>NUCLEOTIDE SEQUENCE [LARGE SCALE GENOMIC DNA]</scope>
    <source>
        <strain evidence="11 12">UAMH 10579</strain>
    </source>
</reference>
<evidence type="ECO:0000256" key="5">
    <source>
        <dbReference type="ARBA" id="ARBA00022448"/>
    </source>
</evidence>
<evidence type="ECO:0000256" key="3">
    <source>
        <dbReference type="ARBA" id="ARBA00009678"/>
    </source>
</evidence>
<dbReference type="InterPro" id="IPR036691">
    <property type="entry name" value="Endo/exonu/phosph_ase_sf"/>
</dbReference>